<sequence>MMTQIIDIQNHLSLSISVLSFIKHLQSYAFKFVHFLCIYGGFTFIIILANAIIPVVNQHASYQLNSNLFLNK</sequence>
<dbReference type="Proteomes" id="UP000785679">
    <property type="component" value="Unassembled WGS sequence"/>
</dbReference>
<keyword evidence="1" id="KW-0472">Membrane</keyword>
<evidence type="ECO:0000313" key="2">
    <source>
        <dbReference type="EMBL" id="TNV71515.1"/>
    </source>
</evidence>
<reference evidence="2" key="1">
    <citation type="submission" date="2019-06" db="EMBL/GenBank/DDBJ databases">
        <authorList>
            <person name="Zheng W."/>
        </authorList>
    </citation>
    <scope>NUCLEOTIDE SEQUENCE</scope>
    <source>
        <strain evidence="2">QDHG01</strain>
    </source>
</reference>
<organism evidence="2 3">
    <name type="scientific">Halteria grandinella</name>
    <dbReference type="NCBI Taxonomy" id="5974"/>
    <lineage>
        <taxon>Eukaryota</taxon>
        <taxon>Sar</taxon>
        <taxon>Alveolata</taxon>
        <taxon>Ciliophora</taxon>
        <taxon>Intramacronucleata</taxon>
        <taxon>Spirotrichea</taxon>
        <taxon>Stichotrichia</taxon>
        <taxon>Sporadotrichida</taxon>
        <taxon>Halteriidae</taxon>
        <taxon>Halteria</taxon>
    </lineage>
</organism>
<keyword evidence="3" id="KW-1185">Reference proteome</keyword>
<dbReference type="AlphaFoldDB" id="A0A8J8NBP6"/>
<evidence type="ECO:0000313" key="3">
    <source>
        <dbReference type="Proteomes" id="UP000785679"/>
    </source>
</evidence>
<keyword evidence="1" id="KW-0812">Transmembrane</keyword>
<keyword evidence="1" id="KW-1133">Transmembrane helix</keyword>
<proteinExistence type="predicted"/>
<accession>A0A8J8NBP6</accession>
<gene>
    <name evidence="2" type="ORF">FGO68_gene8300</name>
</gene>
<comment type="caution">
    <text evidence="2">The sequence shown here is derived from an EMBL/GenBank/DDBJ whole genome shotgun (WGS) entry which is preliminary data.</text>
</comment>
<evidence type="ECO:0000256" key="1">
    <source>
        <dbReference type="SAM" id="Phobius"/>
    </source>
</evidence>
<name>A0A8J8NBP6_HALGN</name>
<feature type="transmembrane region" description="Helical" evidence="1">
    <location>
        <begin position="32"/>
        <end position="53"/>
    </location>
</feature>
<protein>
    <submittedName>
        <fullName evidence="2">Uncharacterized protein</fullName>
    </submittedName>
</protein>
<dbReference type="EMBL" id="RRYP01029763">
    <property type="protein sequence ID" value="TNV71515.1"/>
    <property type="molecule type" value="Genomic_DNA"/>
</dbReference>